<dbReference type="SMART" id="SM00345">
    <property type="entry name" value="HTH_GNTR"/>
    <property type="match status" value="1"/>
</dbReference>
<organism evidence="5 6">
    <name type="scientific">Maritalea mobilis</name>
    <dbReference type="NCBI Taxonomy" id="483324"/>
    <lineage>
        <taxon>Bacteria</taxon>
        <taxon>Pseudomonadati</taxon>
        <taxon>Pseudomonadota</taxon>
        <taxon>Alphaproteobacteria</taxon>
        <taxon>Hyphomicrobiales</taxon>
        <taxon>Devosiaceae</taxon>
        <taxon>Maritalea</taxon>
    </lineage>
</organism>
<dbReference type="SMART" id="SM00866">
    <property type="entry name" value="UTRA"/>
    <property type="match status" value="1"/>
</dbReference>
<evidence type="ECO:0000313" key="5">
    <source>
        <dbReference type="EMBL" id="TDQ60396.1"/>
    </source>
</evidence>
<dbReference type="Gene3D" id="3.40.1410.10">
    <property type="entry name" value="Chorismate lyase-like"/>
    <property type="match status" value="1"/>
</dbReference>
<dbReference type="Gene3D" id="1.10.10.10">
    <property type="entry name" value="Winged helix-like DNA-binding domain superfamily/Winged helix DNA-binding domain"/>
    <property type="match status" value="1"/>
</dbReference>
<dbReference type="InterPro" id="IPR028978">
    <property type="entry name" value="Chorismate_lyase_/UTRA_dom_sf"/>
</dbReference>
<dbReference type="PROSITE" id="PS50949">
    <property type="entry name" value="HTH_GNTR"/>
    <property type="match status" value="1"/>
</dbReference>
<evidence type="ECO:0000313" key="6">
    <source>
        <dbReference type="Proteomes" id="UP000295391"/>
    </source>
</evidence>
<dbReference type="InterPro" id="IPR000524">
    <property type="entry name" value="Tscrpt_reg_HTH_GntR"/>
</dbReference>
<dbReference type="OrthoDB" id="9800645at2"/>
<dbReference type="SUPFAM" id="SSF64288">
    <property type="entry name" value="Chorismate lyase-like"/>
    <property type="match status" value="1"/>
</dbReference>
<dbReference type="Pfam" id="PF07702">
    <property type="entry name" value="UTRA"/>
    <property type="match status" value="1"/>
</dbReference>
<protein>
    <submittedName>
        <fullName evidence="5">GntR family transcriptional regulator</fullName>
    </submittedName>
</protein>
<dbReference type="InterPro" id="IPR050679">
    <property type="entry name" value="Bact_HTH_transcr_reg"/>
</dbReference>
<comment type="caution">
    <text evidence="5">The sequence shown here is derived from an EMBL/GenBank/DDBJ whole genome shotgun (WGS) entry which is preliminary data.</text>
</comment>
<evidence type="ECO:0000256" key="2">
    <source>
        <dbReference type="ARBA" id="ARBA00023125"/>
    </source>
</evidence>
<dbReference type="GO" id="GO:0003677">
    <property type="term" value="F:DNA binding"/>
    <property type="evidence" value="ECO:0007669"/>
    <property type="project" value="UniProtKB-KW"/>
</dbReference>
<dbReference type="PANTHER" id="PTHR44846:SF17">
    <property type="entry name" value="GNTR-FAMILY TRANSCRIPTIONAL REGULATOR"/>
    <property type="match status" value="1"/>
</dbReference>
<dbReference type="GO" id="GO:0045892">
    <property type="term" value="P:negative regulation of DNA-templated transcription"/>
    <property type="evidence" value="ECO:0007669"/>
    <property type="project" value="TreeGrafter"/>
</dbReference>
<keyword evidence="2" id="KW-0238">DNA-binding</keyword>
<dbReference type="RefSeq" id="WP_133573889.1">
    <property type="nucleotide sequence ID" value="NZ_SNYR01000004.1"/>
</dbReference>
<sequence>MAKSAKSNKTMAIELRDKLAEFIANGNFKAGDKLPTEAALTAKYGVSRTALREALKLLEQNGTIYVHHGKGRFVGGIAELKVERPITLFESVTALTRGNGYDPTNKVLSIAEQHAPEHIAAALKISADDRVLRLERIRMHRDDVLMYCVDYVPRHLITDKIYDVEWSGSLMDLLETYGHKATMSSATAAAVLLPDDVIAANNLEEFGPAFRIVETVYTAAGEPIVYAEDYHRGDAFEFSFVRS</sequence>
<dbReference type="Proteomes" id="UP000295391">
    <property type="component" value="Unassembled WGS sequence"/>
</dbReference>
<dbReference type="SUPFAM" id="SSF46785">
    <property type="entry name" value="Winged helix' DNA-binding domain"/>
    <property type="match status" value="1"/>
</dbReference>
<evidence type="ECO:0000259" key="4">
    <source>
        <dbReference type="PROSITE" id="PS50949"/>
    </source>
</evidence>
<dbReference type="GO" id="GO:0003700">
    <property type="term" value="F:DNA-binding transcription factor activity"/>
    <property type="evidence" value="ECO:0007669"/>
    <property type="project" value="InterPro"/>
</dbReference>
<keyword evidence="1" id="KW-0805">Transcription regulation</keyword>
<keyword evidence="6" id="KW-1185">Reference proteome</keyword>
<dbReference type="AlphaFoldDB" id="A0A4R6VGJ1"/>
<evidence type="ECO:0000256" key="3">
    <source>
        <dbReference type="ARBA" id="ARBA00023163"/>
    </source>
</evidence>
<dbReference type="EMBL" id="SNYR01000004">
    <property type="protein sequence ID" value="TDQ60396.1"/>
    <property type="molecule type" value="Genomic_DNA"/>
</dbReference>
<proteinExistence type="predicted"/>
<dbReference type="CDD" id="cd07377">
    <property type="entry name" value="WHTH_GntR"/>
    <property type="match status" value="1"/>
</dbReference>
<dbReference type="Pfam" id="PF00392">
    <property type="entry name" value="GntR"/>
    <property type="match status" value="1"/>
</dbReference>
<dbReference type="InterPro" id="IPR036388">
    <property type="entry name" value="WH-like_DNA-bd_sf"/>
</dbReference>
<reference evidence="5 6" key="1">
    <citation type="submission" date="2019-03" db="EMBL/GenBank/DDBJ databases">
        <title>Genomic Encyclopedia of Type Strains, Phase III (KMG-III): the genomes of soil and plant-associated and newly described type strains.</title>
        <authorList>
            <person name="Whitman W."/>
        </authorList>
    </citation>
    <scope>NUCLEOTIDE SEQUENCE [LARGE SCALE GENOMIC DNA]</scope>
    <source>
        <strain evidence="5 6">CGMCC 1.7002</strain>
    </source>
</reference>
<gene>
    <name evidence="5" type="ORF">ATL17_3283</name>
</gene>
<name>A0A4R6VGJ1_9HYPH</name>
<keyword evidence="3" id="KW-0804">Transcription</keyword>
<dbReference type="InterPro" id="IPR011663">
    <property type="entry name" value="UTRA"/>
</dbReference>
<dbReference type="InterPro" id="IPR036390">
    <property type="entry name" value="WH_DNA-bd_sf"/>
</dbReference>
<dbReference type="PANTHER" id="PTHR44846">
    <property type="entry name" value="MANNOSYL-D-GLYCERATE TRANSPORT/METABOLISM SYSTEM REPRESSOR MNGR-RELATED"/>
    <property type="match status" value="1"/>
</dbReference>
<accession>A0A4R6VGJ1</accession>
<dbReference type="PRINTS" id="PR00035">
    <property type="entry name" value="HTHGNTR"/>
</dbReference>
<feature type="domain" description="HTH gntR-type" evidence="4">
    <location>
        <begin position="9"/>
        <end position="77"/>
    </location>
</feature>
<evidence type="ECO:0000256" key="1">
    <source>
        <dbReference type="ARBA" id="ARBA00023015"/>
    </source>
</evidence>